<dbReference type="SUPFAM" id="SSF51604">
    <property type="entry name" value="Enolase C-terminal domain-like"/>
    <property type="match status" value="1"/>
</dbReference>
<accession>A0ABR4XIU2</accession>
<gene>
    <name evidence="3" type="ORF">HQ43_05660</name>
</gene>
<dbReference type="RefSeq" id="WP_036790820.1">
    <property type="nucleotide sequence ID" value="NZ_JQZV01000013.1"/>
</dbReference>
<name>A0ABR4XIU2_9PORP</name>
<dbReference type="InterPro" id="IPR029017">
    <property type="entry name" value="Enolase-like_N"/>
</dbReference>
<organism evidence="3 4">
    <name type="scientific">Porphyromonas canoris</name>
    <dbReference type="NCBI Taxonomy" id="36875"/>
    <lineage>
        <taxon>Bacteria</taxon>
        <taxon>Pseudomonadati</taxon>
        <taxon>Bacteroidota</taxon>
        <taxon>Bacteroidia</taxon>
        <taxon>Bacteroidales</taxon>
        <taxon>Porphyromonadaceae</taxon>
        <taxon>Porphyromonas</taxon>
    </lineage>
</organism>
<dbReference type="SFLD" id="SFLDG00180">
    <property type="entry name" value="muconate_cycloisomerase"/>
    <property type="match status" value="1"/>
</dbReference>
<dbReference type="Pfam" id="PF13378">
    <property type="entry name" value="MR_MLE_C"/>
    <property type="match status" value="1"/>
</dbReference>
<reference evidence="3 4" key="1">
    <citation type="submission" date="2014-08" db="EMBL/GenBank/DDBJ databases">
        <title>Porphyromonas canoris strain:OH2762 Genome sequencing.</title>
        <authorList>
            <person name="Wallis C."/>
            <person name="Deusch O."/>
            <person name="O'Flynn C."/>
            <person name="Davis I."/>
            <person name="Jospin G."/>
            <person name="Darling A.E."/>
            <person name="Coil D.A."/>
            <person name="Alexiev A."/>
            <person name="Horsfall A."/>
            <person name="Kirkwood N."/>
            <person name="Harris S."/>
            <person name="Eisen J.A."/>
        </authorList>
    </citation>
    <scope>NUCLEOTIDE SEQUENCE [LARGE SCALE GENOMIC DNA]</scope>
    <source>
        <strain evidence="4">COT-108 OH2762</strain>
    </source>
</reference>
<evidence type="ECO:0000313" key="4">
    <source>
        <dbReference type="Proteomes" id="UP000030101"/>
    </source>
</evidence>
<dbReference type="InterPro" id="IPR018110">
    <property type="entry name" value="Mandel_Rmase/mucon_lact_enz_CS"/>
</dbReference>
<evidence type="ECO:0000256" key="1">
    <source>
        <dbReference type="ARBA" id="ARBA00022723"/>
    </source>
</evidence>
<dbReference type="SFLD" id="SFLDF00009">
    <property type="entry name" value="o-succinylbenzoate_synthase"/>
    <property type="match status" value="1"/>
</dbReference>
<keyword evidence="4" id="KW-1185">Reference proteome</keyword>
<proteinExistence type="predicted"/>
<dbReference type="InterPro" id="IPR029065">
    <property type="entry name" value="Enolase_C-like"/>
</dbReference>
<dbReference type="InterPro" id="IPR036849">
    <property type="entry name" value="Enolase-like_C_sf"/>
</dbReference>
<dbReference type="SUPFAM" id="SSF54826">
    <property type="entry name" value="Enolase N-terminal domain-like"/>
    <property type="match status" value="1"/>
</dbReference>
<dbReference type="InterPro" id="IPR013342">
    <property type="entry name" value="Mandelate_racemase_C"/>
</dbReference>
<dbReference type="CDD" id="cd03320">
    <property type="entry name" value="OSBS"/>
    <property type="match status" value="1"/>
</dbReference>
<sequence>MELTIRKEKLIFKQPAKTSRGVYLTKNVFYIERDTPQGKEIIGECAPLEDLSPDFSQEYHSKLSDLLHQIENDSWSPTPSWKQYPSILFGIETALRHIKAGGLAHTDTPFSRGEKGIPINGLIWMGSHDEMLRKIEEKLHDGFRCLKLKIGAIAFDSEIDLLHRIRSRFSAEELEIRLDANGAFSFSEALGKLETLSRYEIHSIEQPIAAGEPEKMTRIVRETPIPVALDEELIGVYETEEKRSLLETIRPHYIILKPTLHGSFYGCDEWIELAERIGILWWATSALESNIGLNAIAHWVSSHGVERPQGLGTGELFTNNISTPIYRKGAEIWYHRS</sequence>
<dbReference type="Gene3D" id="3.30.390.10">
    <property type="entry name" value="Enolase-like, N-terminal domain"/>
    <property type="match status" value="1"/>
</dbReference>
<dbReference type="PANTHER" id="PTHR48073">
    <property type="entry name" value="O-SUCCINYLBENZOATE SYNTHASE-RELATED"/>
    <property type="match status" value="1"/>
</dbReference>
<keyword evidence="1" id="KW-0479">Metal-binding</keyword>
<dbReference type="Gene3D" id="3.20.20.120">
    <property type="entry name" value="Enolase-like C-terminal domain"/>
    <property type="match status" value="1"/>
</dbReference>
<comment type="caution">
    <text evidence="3">The sequence shown here is derived from an EMBL/GenBank/DDBJ whole genome shotgun (WGS) entry which is preliminary data.</text>
</comment>
<dbReference type="SMART" id="SM00922">
    <property type="entry name" value="MR_MLE"/>
    <property type="match status" value="1"/>
</dbReference>
<dbReference type="PANTHER" id="PTHR48073:SF2">
    <property type="entry name" value="O-SUCCINYLBENZOATE SYNTHASE"/>
    <property type="match status" value="1"/>
</dbReference>
<feature type="domain" description="Mandelate racemase/muconate lactonizing enzyme C-terminal" evidence="2">
    <location>
        <begin position="128"/>
        <end position="226"/>
    </location>
</feature>
<evidence type="ECO:0000313" key="3">
    <source>
        <dbReference type="EMBL" id="KGN91602.1"/>
    </source>
</evidence>
<evidence type="ECO:0000259" key="2">
    <source>
        <dbReference type="SMART" id="SM00922"/>
    </source>
</evidence>
<dbReference type="SFLD" id="SFLDS00001">
    <property type="entry name" value="Enolase"/>
    <property type="match status" value="1"/>
</dbReference>
<protein>
    <recommendedName>
        <fullName evidence="2">Mandelate racemase/muconate lactonizing enzyme C-terminal domain-containing protein</fullName>
    </recommendedName>
</protein>
<dbReference type="Proteomes" id="UP000030101">
    <property type="component" value="Unassembled WGS sequence"/>
</dbReference>
<dbReference type="EMBL" id="JQZV01000013">
    <property type="protein sequence ID" value="KGN91602.1"/>
    <property type="molecule type" value="Genomic_DNA"/>
</dbReference>
<dbReference type="PROSITE" id="PS00909">
    <property type="entry name" value="MR_MLE_2"/>
    <property type="match status" value="1"/>
</dbReference>